<proteinExistence type="predicted"/>
<dbReference type="EMBL" id="UGAB01000002">
    <property type="protein sequence ID" value="STF46012.1"/>
    <property type="molecule type" value="Genomic_DNA"/>
</dbReference>
<gene>
    <name evidence="2" type="ORF">NCTC7928_06809</name>
</gene>
<evidence type="ECO:0000256" key="1">
    <source>
        <dbReference type="SAM" id="MobiDB-lite"/>
    </source>
</evidence>
<sequence>MAKGPNLTTEIVNVEHQFLRQRFFITPDNPGRSPAEPDRIYGLKH</sequence>
<protein>
    <submittedName>
        <fullName evidence="2">Uncharacterized protein</fullName>
    </submittedName>
</protein>
<feature type="region of interest" description="Disordered" evidence="1">
    <location>
        <begin position="25"/>
        <end position="45"/>
    </location>
</feature>
<reference evidence="2 3" key="1">
    <citation type="submission" date="2018-06" db="EMBL/GenBank/DDBJ databases">
        <authorList>
            <consortium name="Pathogen Informatics"/>
            <person name="Doyle S."/>
        </authorList>
    </citation>
    <scope>NUCLEOTIDE SEQUENCE [LARGE SCALE GENOMIC DNA]</scope>
    <source>
        <strain evidence="2 3">NCTC7928</strain>
    </source>
</reference>
<name>A0A376LP55_ECOLX</name>
<feature type="compositionally biased region" description="Basic and acidic residues" evidence="1">
    <location>
        <begin position="35"/>
        <end position="45"/>
    </location>
</feature>
<organism evidence="2 3">
    <name type="scientific">Escherichia coli</name>
    <dbReference type="NCBI Taxonomy" id="562"/>
    <lineage>
        <taxon>Bacteria</taxon>
        <taxon>Pseudomonadati</taxon>
        <taxon>Pseudomonadota</taxon>
        <taxon>Gammaproteobacteria</taxon>
        <taxon>Enterobacterales</taxon>
        <taxon>Enterobacteriaceae</taxon>
        <taxon>Escherichia</taxon>
    </lineage>
</organism>
<accession>A0A376LP55</accession>
<evidence type="ECO:0000313" key="2">
    <source>
        <dbReference type="EMBL" id="STF46012.1"/>
    </source>
</evidence>
<evidence type="ECO:0000313" key="3">
    <source>
        <dbReference type="Proteomes" id="UP000254877"/>
    </source>
</evidence>
<dbReference type="AlphaFoldDB" id="A0A376LP55"/>
<dbReference type="Proteomes" id="UP000254877">
    <property type="component" value="Unassembled WGS sequence"/>
</dbReference>